<keyword evidence="2" id="KW-1185">Reference proteome</keyword>
<protein>
    <submittedName>
        <fullName evidence="1">Uncharacterized protein</fullName>
    </submittedName>
</protein>
<dbReference type="Proteomes" id="UP001628281">
    <property type="component" value="Unassembled WGS sequence"/>
</dbReference>
<evidence type="ECO:0000313" key="2">
    <source>
        <dbReference type="Proteomes" id="UP001628281"/>
    </source>
</evidence>
<name>A0ABW8V4Y4_9PROT</name>
<reference evidence="1 2" key="1">
    <citation type="submission" date="2024-11" db="EMBL/GenBank/DDBJ databases">
        <title>Draft genome sequences of two bacteria associated to sugarcane roots in Colombia.</title>
        <authorList>
            <person name="Pardo-Diaz S."/>
            <person name="Masmela-Mendoza J."/>
            <person name="Delgadillo-Duran P."/>
            <person name="Bautista E.J."/>
            <person name="Rojas-Tapias D.F."/>
        </authorList>
    </citation>
    <scope>NUCLEOTIDE SEQUENCE [LARGE SCALE GENOMIC DNA]</scope>
    <source>
        <strain evidence="1 2">Ap18</strain>
    </source>
</reference>
<sequence>MQYPSVIEPRAVAGRVEVVVLSGSAESVIPVMDPMSLAIRLTEAHREAQYQRVVPPALGGSNGR</sequence>
<organism evidence="1 2">
    <name type="scientific">Azospirillum argentinense</name>
    <dbReference type="NCBI Taxonomy" id="2970906"/>
    <lineage>
        <taxon>Bacteria</taxon>
        <taxon>Pseudomonadati</taxon>
        <taxon>Pseudomonadota</taxon>
        <taxon>Alphaproteobacteria</taxon>
        <taxon>Rhodospirillales</taxon>
        <taxon>Azospirillaceae</taxon>
        <taxon>Azospirillum</taxon>
    </lineage>
</organism>
<comment type="caution">
    <text evidence="1">The sequence shown here is derived from an EMBL/GenBank/DDBJ whole genome shotgun (WGS) entry which is preliminary data.</text>
</comment>
<proteinExistence type="predicted"/>
<gene>
    <name evidence="1" type="ORF">ACJ41P_10530</name>
</gene>
<evidence type="ECO:0000313" key="1">
    <source>
        <dbReference type="EMBL" id="MFL7901559.1"/>
    </source>
</evidence>
<dbReference type="EMBL" id="JBJLSN010000011">
    <property type="protein sequence ID" value="MFL7901559.1"/>
    <property type="molecule type" value="Genomic_DNA"/>
</dbReference>
<accession>A0ABW8V4Y4</accession>
<dbReference type="RefSeq" id="WP_407824022.1">
    <property type="nucleotide sequence ID" value="NZ_JBJLSN010000011.1"/>
</dbReference>